<feature type="transmembrane region" description="Helical" evidence="1">
    <location>
        <begin position="187"/>
        <end position="209"/>
    </location>
</feature>
<dbReference type="STRING" id="289078.A0A2X0KKF2"/>
<dbReference type="PANTHER" id="PTHR37992:SF1">
    <property type="entry name" value="DUF1774-DOMAIN-CONTAINING PROTEIN"/>
    <property type="match status" value="1"/>
</dbReference>
<dbReference type="AlphaFoldDB" id="A0A2X0KKF2"/>
<feature type="transmembrane region" description="Helical" evidence="1">
    <location>
        <begin position="21"/>
        <end position="43"/>
    </location>
</feature>
<evidence type="ECO:0000313" key="3">
    <source>
        <dbReference type="Proteomes" id="UP000249723"/>
    </source>
</evidence>
<dbReference type="PANTHER" id="PTHR37992">
    <property type="entry name" value="EXPRESSED PROTEIN"/>
    <property type="match status" value="1"/>
</dbReference>
<evidence type="ECO:0000256" key="1">
    <source>
        <dbReference type="SAM" id="Phobius"/>
    </source>
</evidence>
<reference evidence="3" key="1">
    <citation type="submission" date="2016-10" db="EMBL/GenBank/DDBJ databases">
        <authorList>
            <person name="Jeantristanb JTB J.-T."/>
            <person name="Ricardo R."/>
        </authorList>
    </citation>
    <scope>NUCLEOTIDE SEQUENCE [LARGE SCALE GENOMIC DNA]</scope>
</reference>
<dbReference type="Proteomes" id="UP000249723">
    <property type="component" value="Unassembled WGS sequence"/>
</dbReference>
<evidence type="ECO:0000313" key="2">
    <source>
        <dbReference type="EMBL" id="SCZ89212.1"/>
    </source>
</evidence>
<organism evidence="2 3">
    <name type="scientific">Microbotryum saponariae</name>
    <dbReference type="NCBI Taxonomy" id="289078"/>
    <lineage>
        <taxon>Eukaryota</taxon>
        <taxon>Fungi</taxon>
        <taxon>Dikarya</taxon>
        <taxon>Basidiomycota</taxon>
        <taxon>Pucciniomycotina</taxon>
        <taxon>Microbotryomycetes</taxon>
        <taxon>Microbotryales</taxon>
        <taxon>Microbotryaceae</taxon>
        <taxon>Microbotryum</taxon>
    </lineage>
</organism>
<accession>A0A2X0KKF2</accession>
<dbReference type="InterPro" id="IPR013920">
    <property type="entry name" value="DUF1774_fun"/>
</dbReference>
<keyword evidence="1" id="KW-1133">Transmembrane helix</keyword>
<feature type="transmembrane region" description="Helical" evidence="1">
    <location>
        <begin position="150"/>
        <end position="175"/>
    </location>
</feature>
<sequence length="281" mass="30604">MPSTNRWNENLPVKVRVVIGHMGVGGALVNVAVFIFLFGTGLYGAMSPAGHGGKETYFTPSSYVFYTWSIIDVLLLGYVIYQFFDSSADAVNGIGWRFAIVAILNAIFTHVYVTHHYIVAFIFSLFVASSVSTIYYSLAAHYPSQGTLDALFVHLPFSLWHAWSIVTIFISGFAAFTHGGHDHHPSVTVKVLVVLSSAFLASTAVAYSFKSRRGDVAGAAVLAWTLFGIYDHQHGTGLIRYFALGSFIVSLLAILKSLYFTFIANDGQIALGDNERAPLVG</sequence>
<feature type="transmembrane region" description="Helical" evidence="1">
    <location>
        <begin position="238"/>
        <end position="255"/>
    </location>
</feature>
<feature type="transmembrane region" description="Helical" evidence="1">
    <location>
        <begin position="119"/>
        <end position="138"/>
    </location>
</feature>
<feature type="transmembrane region" description="Helical" evidence="1">
    <location>
        <begin position="96"/>
        <end position="113"/>
    </location>
</feature>
<dbReference type="EMBL" id="FMWP01000013">
    <property type="protein sequence ID" value="SCZ89212.1"/>
    <property type="molecule type" value="Genomic_DNA"/>
</dbReference>
<keyword evidence="1" id="KW-0472">Membrane</keyword>
<keyword evidence="1" id="KW-0812">Transmembrane</keyword>
<name>A0A2X0KKF2_9BASI</name>
<dbReference type="OrthoDB" id="5586934at2759"/>
<proteinExistence type="predicted"/>
<protein>
    <submittedName>
        <fullName evidence="2">BZ3500_MvSof-1268-A1-R1_Chr1-1g01033 protein</fullName>
    </submittedName>
</protein>
<gene>
    <name evidence="2" type="ORF">BZ3500_MVSOF-1268-A1-R1_CHR1-1G01033</name>
</gene>
<feature type="transmembrane region" description="Helical" evidence="1">
    <location>
        <begin position="63"/>
        <end position="84"/>
    </location>
</feature>
<keyword evidence="3" id="KW-1185">Reference proteome</keyword>